<organism evidence="3 4">
    <name type="scientific">Halovibrio salipaludis</name>
    <dbReference type="NCBI Taxonomy" id="2032626"/>
    <lineage>
        <taxon>Bacteria</taxon>
        <taxon>Pseudomonadati</taxon>
        <taxon>Pseudomonadota</taxon>
        <taxon>Gammaproteobacteria</taxon>
        <taxon>Oceanospirillales</taxon>
        <taxon>Halomonadaceae</taxon>
        <taxon>Halovibrio</taxon>
    </lineage>
</organism>
<reference evidence="3 4" key="1">
    <citation type="submission" date="2017-08" db="EMBL/GenBank/DDBJ databases">
        <title>Halovibrio sewagensis sp. nov., isolated from wastewater of high salinity.</title>
        <authorList>
            <person name="Dong X."/>
            <person name="Zhang G."/>
        </authorList>
    </citation>
    <scope>NUCLEOTIDE SEQUENCE [LARGE SCALE GENOMIC DNA]</scope>
    <source>
        <strain evidence="3 4">YL5-2</strain>
    </source>
</reference>
<dbReference type="AlphaFoldDB" id="A0A2A2F9R3"/>
<dbReference type="CDD" id="cd01454">
    <property type="entry name" value="vWA_norD_type"/>
    <property type="match status" value="1"/>
</dbReference>
<evidence type="ECO:0000259" key="2">
    <source>
        <dbReference type="PROSITE" id="PS50234"/>
    </source>
</evidence>
<dbReference type="InterPro" id="IPR051928">
    <property type="entry name" value="NorD/CobT"/>
</dbReference>
<dbReference type="RefSeq" id="WP_095616271.1">
    <property type="nucleotide sequence ID" value="NZ_NSKD01000001.1"/>
</dbReference>
<feature type="region of interest" description="Disordered" evidence="1">
    <location>
        <begin position="215"/>
        <end position="282"/>
    </location>
</feature>
<dbReference type="PANTHER" id="PTHR41248">
    <property type="entry name" value="NORD PROTEIN"/>
    <property type="match status" value="1"/>
</dbReference>
<dbReference type="SUPFAM" id="SSF53300">
    <property type="entry name" value="vWA-like"/>
    <property type="match status" value="1"/>
</dbReference>
<keyword evidence="4" id="KW-1185">Reference proteome</keyword>
<sequence length="645" mass="73116">MASFFEVEEIAGELWHRWASRAVSYPRYPDAGVALAELEGSLGVFFRAMGGPGAIPVSAVEPRASGHRLTFRQKLGFDRESLDMAFLDDDQLLLPPRMDYFPSRALNRGAYHWLTALLTLLPEPTPDQPALAADIAWLQAVHQAEGILERDFPGLMATGRACREHLLSVRPCQRLPAWEDAVDHGIRVLLGEQRDPATAEREQVLAWVLDQPDTALPETTPAGYRPPLPVPFWGQRRPGLHAGTPKEPEDSEDPRQGATPEAEGGKRQAVRRRQDQSERDDPLALNIFEKMLSWTEMVNVNRPVEDENEEDARKAAEQIEEITLSPHREKTASRLKVELDLTPDAPDVGALSGPVTYPEWHYRKKRYLGDQCRVHPAIQSLEGEDWTPDEGTRHRIRRVQRQFEALQPQRQWLREQPDGDEFDMDALIRNRCDIHATGNGSERIHQALLTQTRDLAVTLLVDTSLSTESWLADRRVLDVEKEALLVLCHGLAACGDDFSIHGFTSRRRHNVEVNTIKGFHERADETVRRRIQALKPGHYTRMGAAIRHVSQELAQRGNRNRLLLVLTDGKPNDTDYYEGRYALEDTRKAVLEARQQDVRTFGITIDQQARQYFPWVFGRGAYHIVQRPEQLSAALPGIYQQIAGV</sequence>
<dbReference type="OrthoDB" id="9758211at2"/>
<comment type="caution">
    <text evidence="3">The sequence shown here is derived from an EMBL/GenBank/DDBJ whole genome shotgun (WGS) entry which is preliminary data.</text>
</comment>
<evidence type="ECO:0000313" key="3">
    <source>
        <dbReference type="EMBL" id="PAU82176.1"/>
    </source>
</evidence>
<dbReference type="InterPro" id="IPR036465">
    <property type="entry name" value="vWFA_dom_sf"/>
</dbReference>
<dbReference type="PANTHER" id="PTHR41248:SF1">
    <property type="entry name" value="NORD PROTEIN"/>
    <property type="match status" value="1"/>
</dbReference>
<feature type="domain" description="VWFA" evidence="2">
    <location>
        <begin position="456"/>
        <end position="607"/>
    </location>
</feature>
<dbReference type="Pfam" id="PF00092">
    <property type="entry name" value="VWA"/>
    <property type="match status" value="1"/>
</dbReference>
<dbReference type="Proteomes" id="UP000218896">
    <property type="component" value="Unassembled WGS sequence"/>
</dbReference>
<evidence type="ECO:0000313" key="4">
    <source>
        <dbReference type="Proteomes" id="UP000218896"/>
    </source>
</evidence>
<dbReference type="InterPro" id="IPR002035">
    <property type="entry name" value="VWF_A"/>
</dbReference>
<evidence type="ECO:0000256" key="1">
    <source>
        <dbReference type="SAM" id="MobiDB-lite"/>
    </source>
</evidence>
<dbReference type="EMBL" id="NSKD01000001">
    <property type="protein sequence ID" value="PAU82176.1"/>
    <property type="molecule type" value="Genomic_DNA"/>
</dbReference>
<proteinExistence type="predicted"/>
<dbReference type="Gene3D" id="3.40.50.410">
    <property type="entry name" value="von Willebrand factor, type A domain"/>
    <property type="match status" value="1"/>
</dbReference>
<dbReference type="SMART" id="SM00327">
    <property type="entry name" value="VWA"/>
    <property type="match status" value="1"/>
</dbReference>
<feature type="compositionally biased region" description="Basic and acidic residues" evidence="1">
    <location>
        <begin position="272"/>
        <end position="282"/>
    </location>
</feature>
<dbReference type="PROSITE" id="PS50234">
    <property type="entry name" value="VWFA"/>
    <property type="match status" value="1"/>
</dbReference>
<accession>A0A2A2F9R3</accession>
<name>A0A2A2F9R3_9GAMM</name>
<gene>
    <name evidence="3" type="ORF">CK501_03230</name>
</gene>
<protein>
    <submittedName>
        <fullName evidence="3">Protein norD</fullName>
    </submittedName>
</protein>